<reference evidence="1" key="1">
    <citation type="submission" date="2019-08" db="EMBL/GenBank/DDBJ databases">
        <title>The genome of the North American firefly Photinus pyralis.</title>
        <authorList>
            <consortium name="Photinus pyralis genome working group"/>
            <person name="Fallon T.R."/>
            <person name="Sander Lower S.E."/>
            <person name="Weng J.-K."/>
        </authorList>
    </citation>
    <scope>NUCLEOTIDE SEQUENCE</scope>
    <source>
        <strain evidence="1">TRF0915ILg1</strain>
        <tissue evidence="1">Whole body</tissue>
    </source>
</reference>
<sequence>VLITGYQFRSNKYKKGPIEFMMGVCATFSSKEFDIPYMSSNSNFKCPLRK</sequence>
<dbReference type="EMBL" id="VTPC01079787">
    <property type="protein sequence ID" value="KAF2888127.1"/>
    <property type="molecule type" value="Genomic_DNA"/>
</dbReference>
<gene>
    <name evidence="1" type="ORF">ILUMI_18046</name>
</gene>
<organism evidence="1 2">
    <name type="scientific">Ignelater luminosus</name>
    <name type="common">Cucubano</name>
    <name type="synonym">Pyrophorus luminosus</name>
    <dbReference type="NCBI Taxonomy" id="2038154"/>
    <lineage>
        <taxon>Eukaryota</taxon>
        <taxon>Metazoa</taxon>
        <taxon>Ecdysozoa</taxon>
        <taxon>Arthropoda</taxon>
        <taxon>Hexapoda</taxon>
        <taxon>Insecta</taxon>
        <taxon>Pterygota</taxon>
        <taxon>Neoptera</taxon>
        <taxon>Endopterygota</taxon>
        <taxon>Coleoptera</taxon>
        <taxon>Polyphaga</taxon>
        <taxon>Elateriformia</taxon>
        <taxon>Elateroidea</taxon>
        <taxon>Elateridae</taxon>
        <taxon>Agrypninae</taxon>
        <taxon>Pyrophorini</taxon>
        <taxon>Ignelater</taxon>
    </lineage>
</organism>
<dbReference type="AlphaFoldDB" id="A0A8K0CPW8"/>
<evidence type="ECO:0000313" key="2">
    <source>
        <dbReference type="Proteomes" id="UP000801492"/>
    </source>
</evidence>
<accession>A0A8K0CPW8</accession>
<dbReference type="Proteomes" id="UP000801492">
    <property type="component" value="Unassembled WGS sequence"/>
</dbReference>
<proteinExistence type="predicted"/>
<dbReference type="OrthoDB" id="8180029at2759"/>
<evidence type="ECO:0000313" key="1">
    <source>
        <dbReference type="EMBL" id="KAF2888127.1"/>
    </source>
</evidence>
<feature type="non-terminal residue" evidence="1">
    <location>
        <position position="1"/>
    </location>
</feature>
<keyword evidence="2" id="KW-1185">Reference proteome</keyword>
<name>A0A8K0CPW8_IGNLU</name>
<feature type="non-terminal residue" evidence="1">
    <location>
        <position position="50"/>
    </location>
</feature>
<comment type="caution">
    <text evidence="1">The sequence shown here is derived from an EMBL/GenBank/DDBJ whole genome shotgun (WGS) entry which is preliminary data.</text>
</comment>
<protein>
    <submittedName>
        <fullName evidence="1">Uncharacterized protein</fullName>
    </submittedName>
</protein>